<comment type="caution">
    <text evidence="1">The sequence shown here is derived from an EMBL/GenBank/DDBJ whole genome shotgun (WGS) entry which is preliminary data.</text>
</comment>
<dbReference type="Proteomes" id="UP000191285">
    <property type="component" value="Unassembled WGS sequence"/>
</dbReference>
<dbReference type="OrthoDB" id="4292696at2759"/>
<reference evidence="2" key="1">
    <citation type="journal article" date="2017" name="Nat. Microbiol.">
        <title>Global analysis of biosynthetic gene clusters reveals vast potential of secondary metabolite production in Penicillium species.</title>
        <authorList>
            <person name="Nielsen J.C."/>
            <person name="Grijseels S."/>
            <person name="Prigent S."/>
            <person name="Ji B."/>
            <person name="Dainat J."/>
            <person name="Nielsen K.F."/>
            <person name="Frisvad J.C."/>
            <person name="Workman M."/>
            <person name="Nielsen J."/>
        </authorList>
    </citation>
    <scope>NUCLEOTIDE SEQUENCE [LARGE SCALE GENOMIC DNA]</scope>
    <source>
        <strain evidence="2">IBT 24891</strain>
    </source>
</reference>
<gene>
    <name evidence="1" type="ORF">PENSTE_c006G09372</name>
</gene>
<evidence type="ECO:0000313" key="1">
    <source>
        <dbReference type="EMBL" id="OQE25229.1"/>
    </source>
</evidence>
<organism evidence="1 2">
    <name type="scientific">Penicillium steckii</name>
    <dbReference type="NCBI Taxonomy" id="303698"/>
    <lineage>
        <taxon>Eukaryota</taxon>
        <taxon>Fungi</taxon>
        <taxon>Dikarya</taxon>
        <taxon>Ascomycota</taxon>
        <taxon>Pezizomycotina</taxon>
        <taxon>Eurotiomycetes</taxon>
        <taxon>Eurotiomycetidae</taxon>
        <taxon>Eurotiales</taxon>
        <taxon>Aspergillaceae</taxon>
        <taxon>Penicillium</taxon>
    </lineage>
</organism>
<name>A0A1V6TH80_9EURO</name>
<evidence type="ECO:0000313" key="2">
    <source>
        <dbReference type="Proteomes" id="UP000191285"/>
    </source>
</evidence>
<protein>
    <submittedName>
        <fullName evidence="1">Uncharacterized protein</fullName>
    </submittedName>
</protein>
<proteinExistence type="predicted"/>
<dbReference type="AlphaFoldDB" id="A0A1V6TH80"/>
<sequence>MPPIPHWQLPSLYWVSRIEHPPTWRVIFLLPLEEKEVDHFMEKLVDIDNNWPDRPDAKPRRLLEVPWVHDFIPDSSIIAPMFTQAEESPLIFIDEQSKRDDTALLLYCSEDKKNHCTLRVPINRANLMLSAAAEEKIVLEGEEFHPVGYDVPAIMKQGQQQVQETYPIFIIAPMTPEEIERLKTYAEERMVDEYEYTEWFYVAEKLETHDMKGLTAWFESPQCNFQTPPFYFMALDRWSLEIANDKEKVTDEWAECIVASDQGAEYILEDDNGHRYVTWRGGFGYDRWSFDEGTMTCMQLEQANESFMELFQEPEFVYWKAFQTWADKTPNPHGEGFDFPKGRSYWPRVDKDE</sequence>
<accession>A0A1V6TH80</accession>
<dbReference type="EMBL" id="MLKD01000006">
    <property type="protein sequence ID" value="OQE25229.1"/>
    <property type="molecule type" value="Genomic_DNA"/>
</dbReference>
<keyword evidence="2" id="KW-1185">Reference proteome</keyword>